<gene>
    <name evidence="14" type="primary">NTH</name>
</gene>
<name>A0A075FUK4_9ARCH</name>
<evidence type="ECO:0000256" key="2">
    <source>
        <dbReference type="ARBA" id="ARBA00008343"/>
    </source>
</evidence>
<evidence type="ECO:0000256" key="7">
    <source>
        <dbReference type="ARBA" id="ARBA00023014"/>
    </source>
</evidence>
<protein>
    <recommendedName>
        <fullName evidence="12">thymine-DNA glycosylase</fullName>
        <ecNumber evidence="12">3.2.2.29</ecNumber>
    </recommendedName>
</protein>
<dbReference type="Pfam" id="PF00730">
    <property type="entry name" value="HhH-GPD"/>
    <property type="match status" value="1"/>
</dbReference>
<dbReference type="FunFam" id="1.10.340.30:FF:000001">
    <property type="entry name" value="Endonuclease III"/>
    <property type="match status" value="1"/>
</dbReference>
<keyword evidence="6" id="KW-0408">Iron</keyword>
<dbReference type="SMART" id="SM00525">
    <property type="entry name" value="FES"/>
    <property type="match status" value="1"/>
</dbReference>
<organism evidence="14">
    <name type="scientific">uncultured marine thaumarchaeote AD1000_33_G09</name>
    <dbReference type="NCBI Taxonomy" id="1455909"/>
    <lineage>
        <taxon>Archaea</taxon>
        <taxon>Nitrososphaerota</taxon>
        <taxon>environmental samples</taxon>
    </lineage>
</organism>
<keyword evidence="9 14" id="KW-0456">Lyase</keyword>
<dbReference type="InterPro" id="IPR004035">
    <property type="entry name" value="Endouclease-III_FeS-bd_BS"/>
</dbReference>
<dbReference type="GO" id="GO:0006289">
    <property type="term" value="P:nucleotide-excision repair"/>
    <property type="evidence" value="ECO:0007669"/>
    <property type="project" value="TreeGrafter"/>
</dbReference>
<evidence type="ECO:0000256" key="8">
    <source>
        <dbReference type="ARBA" id="ARBA00023204"/>
    </source>
</evidence>
<keyword evidence="5" id="KW-0378">Hydrolase</keyword>
<evidence type="ECO:0000256" key="3">
    <source>
        <dbReference type="ARBA" id="ARBA00022723"/>
    </source>
</evidence>
<dbReference type="GO" id="GO:0000703">
    <property type="term" value="F:oxidized pyrimidine nucleobase lesion DNA N-glycosylase activity"/>
    <property type="evidence" value="ECO:0007669"/>
    <property type="project" value="TreeGrafter"/>
</dbReference>
<comment type="similarity">
    <text evidence="2">Belongs to the Nth/MutY family.</text>
</comment>
<evidence type="ECO:0000256" key="1">
    <source>
        <dbReference type="ARBA" id="ARBA00001966"/>
    </source>
</evidence>
<dbReference type="CDD" id="cd00056">
    <property type="entry name" value="ENDO3c"/>
    <property type="match status" value="1"/>
</dbReference>
<dbReference type="EMBL" id="KF900391">
    <property type="protein sequence ID" value="AIE93327.1"/>
    <property type="molecule type" value="Genomic_DNA"/>
</dbReference>
<sequence>MIEMKQTNKLTMLGEVEKEGNPFKVLIATILSSRTKDDTTLGASNRLFRKYKTPKELSKAKTLDIKKLIKPVAFYKTKSKKIKQVAEIIHKDYNNQVPIEIDKLLELPLVGRKTANCVLVYGFRKPAIPVDVHVHRISNRLGLVETKIPEETEIELSKIANKRYWLQINEYFVRFGQLICKPINPKCEECVFQKTCKYSQNRKRTISRLFPVMCFKPDISSFWINFGY</sequence>
<evidence type="ECO:0000313" key="14">
    <source>
        <dbReference type="EMBL" id="AIE93327.1"/>
    </source>
</evidence>
<dbReference type="PANTHER" id="PTHR43286">
    <property type="entry name" value="ENDONUCLEASE III-LIKE PROTEIN 1"/>
    <property type="match status" value="1"/>
</dbReference>
<dbReference type="PROSITE" id="PS00764">
    <property type="entry name" value="ENDONUCLEASE_III_1"/>
    <property type="match status" value="1"/>
</dbReference>
<evidence type="ECO:0000259" key="13">
    <source>
        <dbReference type="SMART" id="SM00478"/>
    </source>
</evidence>
<keyword evidence="4" id="KW-0227">DNA damage</keyword>
<dbReference type="EC" id="3.2.2.29" evidence="12"/>
<feature type="domain" description="HhH-GPD" evidence="13">
    <location>
        <begin position="31"/>
        <end position="178"/>
    </location>
</feature>
<accession>A0A075FUK4</accession>
<keyword evidence="7" id="KW-0411">Iron-sulfur</keyword>
<dbReference type="InterPro" id="IPR003265">
    <property type="entry name" value="HhH-GPD_domain"/>
</dbReference>
<dbReference type="SUPFAM" id="SSF48150">
    <property type="entry name" value="DNA-glycosylase"/>
    <property type="match status" value="1"/>
</dbReference>
<dbReference type="AlphaFoldDB" id="A0A075FUK4"/>
<dbReference type="GO" id="GO:0051539">
    <property type="term" value="F:4 iron, 4 sulfur cluster binding"/>
    <property type="evidence" value="ECO:0007669"/>
    <property type="project" value="InterPro"/>
</dbReference>
<evidence type="ECO:0000256" key="10">
    <source>
        <dbReference type="ARBA" id="ARBA00023295"/>
    </source>
</evidence>
<evidence type="ECO:0000256" key="9">
    <source>
        <dbReference type="ARBA" id="ARBA00023239"/>
    </source>
</evidence>
<comment type="cofactor">
    <cofactor evidence="1">
        <name>[4Fe-4S] cluster</name>
        <dbReference type="ChEBI" id="CHEBI:49883"/>
    </cofactor>
</comment>
<dbReference type="GO" id="GO:0016829">
    <property type="term" value="F:lyase activity"/>
    <property type="evidence" value="ECO:0007669"/>
    <property type="project" value="UniProtKB-KW"/>
</dbReference>
<dbReference type="PANTHER" id="PTHR43286:SF1">
    <property type="entry name" value="ENDONUCLEASE III-LIKE PROTEIN 1"/>
    <property type="match status" value="1"/>
</dbReference>
<reference evidence="14" key="1">
    <citation type="journal article" date="2014" name="Genome Biol. Evol.">
        <title>Pangenome evidence for extensive interdomain horizontal transfer affecting lineage core and shell genes in uncultured planktonic thaumarchaeota and euryarchaeota.</title>
        <authorList>
            <person name="Deschamps P."/>
            <person name="Zivanovic Y."/>
            <person name="Moreira D."/>
            <person name="Rodriguez-Valera F."/>
            <person name="Lopez-Garcia P."/>
        </authorList>
    </citation>
    <scope>NUCLEOTIDE SEQUENCE</scope>
</reference>
<keyword evidence="10" id="KW-0326">Glycosidase</keyword>
<dbReference type="InterPro" id="IPR023170">
    <property type="entry name" value="HhH_base_excis_C"/>
</dbReference>
<dbReference type="SMART" id="SM00478">
    <property type="entry name" value="ENDO3c"/>
    <property type="match status" value="1"/>
</dbReference>
<dbReference type="GO" id="GO:0141016">
    <property type="term" value="F:G/T mismatch-specific thymine-DNA glycosylase activity"/>
    <property type="evidence" value="ECO:0007669"/>
    <property type="project" value="UniProtKB-EC"/>
</dbReference>
<dbReference type="GO" id="GO:0003906">
    <property type="term" value="F:DNA-(apurinic or apyrimidinic site) endonuclease activity"/>
    <property type="evidence" value="ECO:0007669"/>
    <property type="project" value="TreeGrafter"/>
</dbReference>
<dbReference type="InterPro" id="IPR011257">
    <property type="entry name" value="DNA_glycosylase"/>
</dbReference>
<evidence type="ECO:0000256" key="5">
    <source>
        <dbReference type="ARBA" id="ARBA00022801"/>
    </source>
</evidence>
<dbReference type="Gene3D" id="1.10.1670.10">
    <property type="entry name" value="Helix-hairpin-Helix base-excision DNA repair enzymes (C-terminal)"/>
    <property type="match status" value="1"/>
</dbReference>
<keyword evidence="3" id="KW-0479">Metal-binding</keyword>
<dbReference type="Gene3D" id="1.10.340.30">
    <property type="entry name" value="Hypothetical protein, domain 2"/>
    <property type="match status" value="1"/>
</dbReference>
<evidence type="ECO:0000256" key="6">
    <source>
        <dbReference type="ARBA" id="ARBA00023004"/>
    </source>
</evidence>
<evidence type="ECO:0000256" key="4">
    <source>
        <dbReference type="ARBA" id="ARBA00022763"/>
    </source>
</evidence>
<evidence type="ECO:0000256" key="11">
    <source>
        <dbReference type="ARBA" id="ARBA00052915"/>
    </source>
</evidence>
<keyword evidence="8" id="KW-0234">DNA repair</keyword>
<dbReference type="GO" id="GO:0046872">
    <property type="term" value="F:metal ion binding"/>
    <property type="evidence" value="ECO:0007669"/>
    <property type="project" value="UniProtKB-KW"/>
</dbReference>
<proteinExistence type="inferred from homology"/>
<dbReference type="InterPro" id="IPR003651">
    <property type="entry name" value="Endonuclease3_FeS-loop_motif"/>
</dbReference>
<dbReference type="PIRSF" id="PIRSF001435">
    <property type="entry name" value="Nth"/>
    <property type="match status" value="1"/>
</dbReference>
<comment type="catalytic activity">
    <reaction evidence="11">
        <text>Hydrolyzes mismatched double-stranded DNA and polynucleotides, releasing free thymine.</text>
        <dbReference type="EC" id="3.2.2.29"/>
    </reaction>
</comment>
<evidence type="ECO:0000256" key="12">
    <source>
        <dbReference type="ARBA" id="ARBA00066769"/>
    </source>
</evidence>
<dbReference type="GO" id="GO:0006285">
    <property type="term" value="P:base-excision repair, AP site formation"/>
    <property type="evidence" value="ECO:0007669"/>
    <property type="project" value="TreeGrafter"/>
</dbReference>